<feature type="transmembrane region" description="Helical" evidence="5">
    <location>
        <begin position="47"/>
        <end position="71"/>
    </location>
</feature>
<evidence type="ECO:0000256" key="4">
    <source>
        <dbReference type="ARBA" id="ARBA00023136"/>
    </source>
</evidence>
<proteinExistence type="predicted"/>
<feature type="transmembrane region" description="Helical" evidence="5">
    <location>
        <begin position="16"/>
        <end position="35"/>
    </location>
</feature>
<comment type="subcellular location">
    <subcellularLocation>
        <location evidence="1">Membrane</location>
        <topology evidence="1">Multi-pass membrane protein</topology>
    </subcellularLocation>
</comment>
<feature type="transmembrane region" description="Helical" evidence="5">
    <location>
        <begin position="212"/>
        <end position="233"/>
    </location>
</feature>
<name>A0A8A4ZJ63_9MICO</name>
<keyword evidence="2 5" id="KW-0812">Transmembrane</keyword>
<keyword evidence="3 5" id="KW-1133">Transmembrane helix</keyword>
<organism evidence="7 8">
    <name type="scientific">Pengzhenrongella sicca</name>
    <dbReference type="NCBI Taxonomy" id="2819238"/>
    <lineage>
        <taxon>Bacteria</taxon>
        <taxon>Bacillati</taxon>
        <taxon>Actinomycetota</taxon>
        <taxon>Actinomycetes</taxon>
        <taxon>Micrococcales</taxon>
        <taxon>Pengzhenrongella</taxon>
    </lineage>
</organism>
<evidence type="ECO:0000259" key="6">
    <source>
        <dbReference type="Pfam" id="PF12698"/>
    </source>
</evidence>
<dbReference type="EMBL" id="CP071868">
    <property type="protein sequence ID" value="QTE31073.1"/>
    <property type="molecule type" value="Genomic_DNA"/>
</dbReference>
<dbReference type="AlphaFoldDB" id="A0A8A4ZJ63"/>
<dbReference type="RefSeq" id="WP_227425451.1">
    <property type="nucleotide sequence ID" value="NZ_CP071868.1"/>
</dbReference>
<dbReference type="GO" id="GO:0140359">
    <property type="term" value="F:ABC-type transporter activity"/>
    <property type="evidence" value="ECO:0007669"/>
    <property type="project" value="InterPro"/>
</dbReference>
<evidence type="ECO:0000256" key="2">
    <source>
        <dbReference type="ARBA" id="ARBA00022692"/>
    </source>
</evidence>
<sequence length="239" mass="25144">MLPIARSELSQILRNRALLVANLIPPVAASAFFIYNRDVFERIGSLGYIAAVIVFTIGAFSLYTTVVTTLAARRQTLFLKRLRSTAVSDPAILSGLVLPVGAISLLQVGLILGAFATVSGRPANVLLLVAAIAAAFVMMLALAMATAGVTNSPEHAQVTTLPLSLGTIAVVNWVAITGTDSLAPLKRLLPGGSATELVVNAWNGGVPLADSLLLLIPTLAWVVVAIALASRLFRWEPRR</sequence>
<feature type="transmembrane region" description="Helical" evidence="5">
    <location>
        <begin position="125"/>
        <end position="146"/>
    </location>
</feature>
<dbReference type="KEGG" id="psic:J4E96_09200"/>
<evidence type="ECO:0000313" key="8">
    <source>
        <dbReference type="Proteomes" id="UP000663937"/>
    </source>
</evidence>
<evidence type="ECO:0000256" key="1">
    <source>
        <dbReference type="ARBA" id="ARBA00004141"/>
    </source>
</evidence>
<dbReference type="Pfam" id="PF12698">
    <property type="entry name" value="ABC2_membrane_3"/>
    <property type="match status" value="1"/>
</dbReference>
<feature type="transmembrane region" description="Helical" evidence="5">
    <location>
        <begin position="158"/>
        <end position="176"/>
    </location>
</feature>
<dbReference type="InterPro" id="IPR013525">
    <property type="entry name" value="ABC2_TM"/>
</dbReference>
<gene>
    <name evidence="7" type="ORF">J4E96_09200</name>
</gene>
<reference evidence="7" key="1">
    <citation type="submission" date="2021-03" db="EMBL/GenBank/DDBJ databases">
        <title>Pengzhenrongella sicca gen. nov., sp. nov., a new member of suborder Micrococcineae isolated from High-Arctic tundra soil.</title>
        <authorList>
            <person name="Peng F."/>
        </authorList>
    </citation>
    <scope>NUCLEOTIDE SEQUENCE</scope>
    <source>
        <strain evidence="7">LRZ-2</strain>
    </source>
</reference>
<protein>
    <submittedName>
        <fullName evidence="7">ABC transporter permease</fullName>
    </submittedName>
</protein>
<keyword evidence="4 5" id="KW-0472">Membrane</keyword>
<accession>A0A8A4ZJ63</accession>
<feature type="transmembrane region" description="Helical" evidence="5">
    <location>
        <begin position="92"/>
        <end position="119"/>
    </location>
</feature>
<evidence type="ECO:0000313" key="7">
    <source>
        <dbReference type="EMBL" id="QTE31073.1"/>
    </source>
</evidence>
<dbReference type="GO" id="GO:0016020">
    <property type="term" value="C:membrane"/>
    <property type="evidence" value="ECO:0007669"/>
    <property type="project" value="UniProtKB-SubCell"/>
</dbReference>
<keyword evidence="8" id="KW-1185">Reference proteome</keyword>
<evidence type="ECO:0000256" key="5">
    <source>
        <dbReference type="SAM" id="Phobius"/>
    </source>
</evidence>
<feature type="domain" description="ABC-2 type transporter transmembrane" evidence="6">
    <location>
        <begin position="39"/>
        <end position="229"/>
    </location>
</feature>
<evidence type="ECO:0000256" key="3">
    <source>
        <dbReference type="ARBA" id="ARBA00022989"/>
    </source>
</evidence>
<dbReference type="Proteomes" id="UP000663937">
    <property type="component" value="Chromosome"/>
</dbReference>